<accession>Q7USZ7</accession>
<proteinExistence type="predicted"/>
<evidence type="ECO:0000313" key="2">
    <source>
        <dbReference type="Proteomes" id="UP000001025"/>
    </source>
</evidence>
<dbReference type="KEGG" id="rba:RB4211"/>
<keyword evidence="2" id="KW-1185">Reference proteome</keyword>
<dbReference type="InParanoid" id="Q7USZ7"/>
<dbReference type="Proteomes" id="UP000001025">
    <property type="component" value="Chromosome"/>
</dbReference>
<reference evidence="1 2" key="1">
    <citation type="journal article" date="2003" name="Proc. Natl. Acad. Sci. U.S.A.">
        <title>Complete genome sequence of the marine planctomycete Pirellula sp. strain 1.</title>
        <authorList>
            <person name="Gloeckner F.O."/>
            <person name="Kube M."/>
            <person name="Bauer M."/>
            <person name="Teeling H."/>
            <person name="Lombardot T."/>
            <person name="Ludwig W."/>
            <person name="Gade D."/>
            <person name="Beck A."/>
            <person name="Borzym K."/>
            <person name="Heitmann K."/>
            <person name="Rabus R."/>
            <person name="Schlesner H."/>
            <person name="Amann R."/>
            <person name="Reinhardt R."/>
        </authorList>
    </citation>
    <scope>NUCLEOTIDE SEQUENCE [LARGE SCALE GENOMIC DNA]</scope>
    <source>
        <strain evidence="2">DSM 10527 / NCIMB 13988 / SH1</strain>
    </source>
</reference>
<name>Q7USZ7_RHOBA</name>
<dbReference type="HOGENOM" id="CLU_2344721_0_0_0"/>
<dbReference type="AlphaFoldDB" id="Q7USZ7"/>
<gene>
    <name evidence="1" type="ordered locus">RB4211</name>
</gene>
<dbReference type="EMBL" id="BX294140">
    <property type="protein sequence ID" value="CAD73645.1"/>
    <property type="molecule type" value="Genomic_DNA"/>
</dbReference>
<dbReference type="EnsemblBacteria" id="CAD73645">
    <property type="protein sequence ID" value="CAD73645"/>
    <property type="gene ID" value="RB4211"/>
</dbReference>
<sequence length="97" mass="10564">MNIRNPLIETAEKWLPVLGNFHLIYSLGMQSTEPESSMKSLEASISQLKSLGVVRKPLSVVAMVQGVAGKNTHARPSNVAPVVHRRSGFQQASQPTK</sequence>
<organism evidence="1 2">
    <name type="scientific">Rhodopirellula baltica (strain DSM 10527 / NCIMB 13988 / SH1)</name>
    <dbReference type="NCBI Taxonomy" id="243090"/>
    <lineage>
        <taxon>Bacteria</taxon>
        <taxon>Pseudomonadati</taxon>
        <taxon>Planctomycetota</taxon>
        <taxon>Planctomycetia</taxon>
        <taxon>Pirellulales</taxon>
        <taxon>Pirellulaceae</taxon>
        <taxon>Rhodopirellula</taxon>
    </lineage>
</organism>
<protein>
    <submittedName>
        <fullName evidence="1">Uncharacterized protein</fullName>
    </submittedName>
</protein>
<evidence type="ECO:0000313" key="1">
    <source>
        <dbReference type="EMBL" id="CAD73645.1"/>
    </source>
</evidence>